<evidence type="ECO:0000313" key="5">
    <source>
        <dbReference type="EMBL" id="MCR8874259.1"/>
    </source>
</evidence>
<dbReference type="PIRSF" id="PIRSF005902">
    <property type="entry name" value="DNase_TatD"/>
    <property type="match status" value="1"/>
</dbReference>
<dbReference type="InterPro" id="IPR001130">
    <property type="entry name" value="TatD-like"/>
</dbReference>
<dbReference type="FunFam" id="3.20.20.140:FF:000005">
    <property type="entry name" value="TatD family hydrolase"/>
    <property type="match status" value="1"/>
</dbReference>
<dbReference type="InterPro" id="IPR015991">
    <property type="entry name" value="TatD/YcfH-like"/>
</dbReference>
<dbReference type="PANTHER" id="PTHR46124:SF4">
    <property type="entry name" value="HYDROLASE TATD"/>
    <property type="match status" value="1"/>
</dbReference>
<evidence type="ECO:0000256" key="2">
    <source>
        <dbReference type="ARBA" id="ARBA00022723"/>
    </source>
</evidence>
<evidence type="ECO:0000313" key="6">
    <source>
        <dbReference type="Proteomes" id="UP001204579"/>
    </source>
</evidence>
<proteinExistence type="inferred from homology"/>
<accession>A0AAW5NAN3</accession>
<dbReference type="GO" id="GO:0005829">
    <property type="term" value="C:cytosol"/>
    <property type="evidence" value="ECO:0007669"/>
    <property type="project" value="TreeGrafter"/>
</dbReference>
<name>A0AAW5NAN3_9BACT</name>
<reference evidence="5 6" key="1">
    <citation type="submission" date="2022-08" db="EMBL/GenBank/DDBJ databases">
        <authorList>
            <person name="Zeman M."/>
            <person name="Kubasova T."/>
        </authorList>
    </citation>
    <scope>NUCLEOTIDE SEQUENCE [LARGE SCALE GENOMIC DNA]</scope>
    <source>
        <strain evidence="5 6">ET62</strain>
    </source>
</reference>
<protein>
    <submittedName>
        <fullName evidence="5">TatD family hydrolase</fullName>
    </submittedName>
</protein>
<dbReference type="RefSeq" id="WP_258335867.1">
    <property type="nucleotide sequence ID" value="NZ_JANRHJ010000010.1"/>
</dbReference>
<feature type="binding site" evidence="4">
    <location>
        <position position="157"/>
    </location>
    <ligand>
        <name>a divalent metal cation</name>
        <dbReference type="ChEBI" id="CHEBI:60240"/>
        <label>2</label>
    </ligand>
</feature>
<organism evidence="5 6">
    <name type="scientific">Phocaeicola barnesiae</name>
    <dbReference type="NCBI Taxonomy" id="376804"/>
    <lineage>
        <taxon>Bacteria</taxon>
        <taxon>Pseudomonadati</taxon>
        <taxon>Bacteroidota</taxon>
        <taxon>Bacteroidia</taxon>
        <taxon>Bacteroidales</taxon>
        <taxon>Bacteroidaceae</taxon>
        <taxon>Phocaeicola</taxon>
    </lineage>
</organism>
<evidence type="ECO:0000256" key="4">
    <source>
        <dbReference type="PIRSR" id="PIRSR005902-1"/>
    </source>
</evidence>
<keyword evidence="6" id="KW-1185">Reference proteome</keyword>
<evidence type="ECO:0000256" key="1">
    <source>
        <dbReference type="ARBA" id="ARBA00009275"/>
    </source>
</evidence>
<gene>
    <name evidence="5" type="ORF">NW209_09575</name>
</gene>
<dbReference type="InterPro" id="IPR032466">
    <property type="entry name" value="Metal_Hydrolase"/>
</dbReference>
<feature type="binding site" evidence="4">
    <location>
        <position position="10"/>
    </location>
    <ligand>
        <name>a divalent metal cation</name>
        <dbReference type="ChEBI" id="CHEBI:60240"/>
        <label>1</label>
    </ligand>
</feature>
<dbReference type="NCBIfam" id="TIGR00010">
    <property type="entry name" value="YchF/TatD family DNA exonuclease"/>
    <property type="match status" value="1"/>
</dbReference>
<dbReference type="PANTHER" id="PTHR46124">
    <property type="entry name" value="D-AMINOACYL-TRNA DEACYLASE"/>
    <property type="match status" value="1"/>
</dbReference>
<dbReference type="GO" id="GO:0004536">
    <property type="term" value="F:DNA nuclease activity"/>
    <property type="evidence" value="ECO:0007669"/>
    <property type="project" value="InterPro"/>
</dbReference>
<keyword evidence="2 4" id="KW-0479">Metal-binding</keyword>
<feature type="binding site" evidence="4">
    <location>
        <position position="131"/>
    </location>
    <ligand>
        <name>a divalent metal cation</name>
        <dbReference type="ChEBI" id="CHEBI:60240"/>
        <label>2</label>
    </ligand>
</feature>
<feature type="binding site" evidence="4">
    <location>
        <position position="8"/>
    </location>
    <ligand>
        <name>a divalent metal cation</name>
        <dbReference type="ChEBI" id="CHEBI:60240"/>
        <label>1</label>
    </ligand>
</feature>
<dbReference type="GO" id="GO:0016788">
    <property type="term" value="F:hydrolase activity, acting on ester bonds"/>
    <property type="evidence" value="ECO:0007669"/>
    <property type="project" value="InterPro"/>
</dbReference>
<dbReference type="SUPFAM" id="SSF51556">
    <property type="entry name" value="Metallo-dependent hydrolases"/>
    <property type="match status" value="1"/>
</dbReference>
<dbReference type="AlphaFoldDB" id="A0AAW5NAN3"/>
<dbReference type="Proteomes" id="UP001204579">
    <property type="component" value="Unassembled WGS sequence"/>
</dbReference>
<dbReference type="EMBL" id="JANRHJ010000010">
    <property type="protein sequence ID" value="MCR8874259.1"/>
    <property type="molecule type" value="Genomic_DNA"/>
</dbReference>
<comment type="similarity">
    <text evidence="1">Belongs to the metallo-dependent hydrolases superfamily. TatD-type hydrolase family.</text>
</comment>
<feature type="binding site" evidence="4">
    <location>
        <position position="207"/>
    </location>
    <ligand>
        <name>a divalent metal cation</name>
        <dbReference type="ChEBI" id="CHEBI:60240"/>
        <label>1</label>
    </ligand>
</feature>
<dbReference type="CDD" id="cd01310">
    <property type="entry name" value="TatD_DNAse"/>
    <property type="match status" value="1"/>
</dbReference>
<keyword evidence="3 5" id="KW-0378">Hydrolase</keyword>
<sequence>MTLLTDTHTHLFTEEFDEDRDLAIIRARESGVYRLFMPNIDDTSVESLLSTCKTHPACYPMIGLHPTSIDADWEKRLAAVEAWLRGPETFYGIGEVGIDLYWDRTFRSEQMKAFDIQVQWALEFELPLSIHSRSAYPEVLEVLEPYRKEPALSGIFHCFSGSVEEAAPLLEYENFMLGINGTVTYKKSTLPEVLKHIPLERVVLETDSPYLAPVPHRGKRNESAYLVNVAEKLSDIYGTSLDEIAAQTTGNALKVFSKASRTF</sequence>
<dbReference type="GO" id="GO:0046872">
    <property type="term" value="F:metal ion binding"/>
    <property type="evidence" value="ECO:0007669"/>
    <property type="project" value="UniProtKB-KW"/>
</dbReference>
<dbReference type="Gene3D" id="3.20.20.140">
    <property type="entry name" value="Metal-dependent hydrolases"/>
    <property type="match status" value="1"/>
</dbReference>
<dbReference type="Pfam" id="PF01026">
    <property type="entry name" value="TatD_DNase"/>
    <property type="match status" value="1"/>
</dbReference>
<feature type="binding site" evidence="4">
    <location>
        <position position="95"/>
    </location>
    <ligand>
        <name>a divalent metal cation</name>
        <dbReference type="ChEBI" id="CHEBI:60240"/>
        <label>1</label>
    </ligand>
</feature>
<comment type="caution">
    <text evidence="5">The sequence shown here is derived from an EMBL/GenBank/DDBJ whole genome shotgun (WGS) entry which is preliminary data.</text>
</comment>
<evidence type="ECO:0000256" key="3">
    <source>
        <dbReference type="ARBA" id="ARBA00022801"/>
    </source>
</evidence>